<dbReference type="VEuPathDB" id="FungiDB:CC1G_02556"/>
<feature type="compositionally biased region" description="Pro residues" evidence="1">
    <location>
        <begin position="1119"/>
        <end position="1129"/>
    </location>
</feature>
<dbReference type="SUPFAM" id="SSF48371">
    <property type="entry name" value="ARM repeat"/>
    <property type="match status" value="1"/>
</dbReference>
<organism evidence="3 4">
    <name type="scientific">Coprinopsis cinerea (strain Okayama-7 / 130 / ATCC MYA-4618 / FGSC 9003)</name>
    <name type="common">Inky cap fungus</name>
    <name type="synonym">Hormographiella aspergillata</name>
    <dbReference type="NCBI Taxonomy" id="240176"/>
    <lineage>
        <taxon>Eukaryota</taxon>
        <taxon>Fungi</taxon>
        <taxon>Dikarya</taxon>
        <taxon>Basidiomycota</taxon>
        <taxon>Agaricomycotina</taxon>
        <taxon>Agaricomycetes</taxon>
        <taxon>Agaricomycetidae</taxon>
        <taxon>Agaricales</taxon>
        <taxon>Agaricineae</taxon>
        <taxon>Psathyrellaceae</taxon>
        <taxon>Coprinopsis</taxon>
    </lineage>
</organism>
<evidence type="ECO:0000313" key="4">
    <source>
        <dbReference type="Proteomes" id="UP000001861"/>
    </source>
</evidence>
<feature type="compositionally biased region" description="Basic and acidic residues" evidence="1">
    <location>
        <begin position="113"/>
        <end position="131"/>
    </location>
</feature>
<feature type="domain" description="Protein UNC80 C-terminal" evidence="2">
    <location>
        <begin position="1418"/>
        <end position="1546"/>
    </location>
</feature>
<dbReference type="Pfam" id="PF20262">
    <property type="entry name" value="UNC80_C"/>
    <property type="match status" value="1"/>
</dbReference>
<proteinExistence type="predicted"/>
<dbReference type="eggNOG" id="ENOG502QSTP">
    <property type="taxonomic scope" value="Eukaryota"/>
</dbReference>
<feature type="region of interest" description="Disordered" evidence="1">
    <location>
        <begin position="1"/>
        <end position="166"/>
    </location>
</feature>
<feature type="compositionally biased region" description="Polar residues" evidence="1">
    <location>
        <begin position="89"/>
        <end position="107"/>
    </location>
</feature>
<comment type="caution">
    <text evidence="3">The sequence shown here is derived from an EMBL/GenBank/DDBJ whole genome shotgun (WGS) entry which is preliminary data.</text>
</comment>
<dbReference type="InterPro" id="IPR016024">
    <property type="entry name" value="ARM-type_fold"/>
</dbReference>
<dbReference type="STRING" id="240176.A8NBU6"/>
<protein>
    <recommendedName>
        <fullName evidence="2">Protein UNC80 C-terminal domain-containing protein</fullName>
    </recommendedName>
</protein>
<dbReference type="EMBL" id="AACS02000009">
    <property type="protein sequence ID" value="EAU89667.2"/>
    <property type="molecule type" value="Genomic_DNA"/>
</dbReference>
<name>A8NBU6_COPC7</name>
<sequence>MSASKNDKEVKRSVPKRLFSFDNIKSPRSRRSSSEGSSSDRESWFRHGRTASKPSLSDVQEYQPPEAFEEFLARQGRVTSPVEDPFASRPQTPTATKYSDPIRQSPSLPARPKTPDSHRSASPSRRWDQLRQHVLPVAPGSRPSTPPAQVPRPASPASSRSGKTRLPKFGFRHVVDNAREANDNRKFAEDITRVCLAVRYPELTKAKSSDKDIQATIGGSVLPFMSTNTLGSGASTMHNTGATKKSDGKRPPSALSFPSVPKAASLKSLYQLLLYHSAPAPDTALSAYLPNEEEVLSCLLAPFLVPSRSTRWEEERTIALETFELLIKSWLPQDESSNVNRCLWCCKAALLPASPTRTLILSNLGRFIAPGERNKTTISLPGFQSICHHLVITLAFLHSPMSGPFHEGETKLLKNLIEKFISGSYGNISDGDVEETYGVVWLQEDTQAVVRRLVFLEALMRCLENSSQSTRVWLLLNIVEDYWPPATEPGKLTSLQMVIHSRKLNAFCKSASVLLQEQGLEPGEKHAVAQQIVNILRTRLIPETNLLDQTIALDCRGHISKVVFELLCLDNAREVVRWAISTLCRWLHDEDVQWRSTVDKTLGRAISEYPWPLVIHLLTRIVDQLPDPDRKTAVAAFLPVLNDRLVNDPPPYPNVELGNLLNSLSRLYPQIFFKPLFLCAASSKEFTVINHLCTLVIYSKFVTDFWWRDAEMMSIALMSDVGATKEQSSLPSSGTPWGVARLGQSILMVELIGRLQDLRRNKDASGPEPSLAIGKFLVALESRMSILLEAKEKTARIPPSQRTLLCMLFREFRLLTKSLKPVGWLHRTLLWFSDFFEEDDLSGDLDQEVTEAMERIHDVFQAARESAHQSQTRRSTILLATTQYERARSETDPKILDIGALFEERRGLIDGLLKGFASKAMKLFVAVSPLLMEDDYVELGSILWERCLDTTVDSPSTGPACFLLMQCAERATRSFLALIEVDLQSSDERTRLEAVRKIGSLINWRFQIMSQNFVVDRAHRPFKMARLPLPFVATDMGTTLYLPSEDASDSQESEIPTELRKQLAELGWGDDNAGPNDPQRERERTPMSLLPITQLEKMDFTISTIDSMAPTVGSAASPMPSPQPSPAVAPPSRRHLRPSKPDGEEGQTSLLRRSSTSGGPQSSHKRRAIFVPPLTQIFIRLSKLMYDPNFLVAAATRATLLDLMRNDPPLLTRPVMDMFAGEQKDIARAVATLSTYLHAHQVLPPPMSHSIFNNLMGFLKYAARQLDVPETLHEYALVLPVLASVITQVNGMSMREIRRSKTDPFVVPSGALWFADTAPKGPMFPRGFDDFANPFEDVATRILSTTMVRISQNLLFLAMLKRNSQDVTLVRKNASRLVLPSLSRETLEPRPLELGDMVPDAQNQVNPPESTLETFSLIFARSHLLLVAQVFRSMSRHLSDRNELALWIDGINKILCKHGHDIGIVGHALIALMVATTRFRRLFTSGTAYTLFMPALVKVYVESATHPGIRPAIEYAVNRFYALHSESFLFQALGVVGQMSLLPGIDEAAFSKSVYDLFFSLTKGSSVFTVDAAGIHNINKTQEREALIVNTAEEKPQTFLASLRRTDSSTQTTQLSLLFPDEYEAERLRMDNFVRLFLTVIAHDITIIRAQYYMRLLRLLTPSLFQASGSTRNVLVEGISALASILLKGGKIRTDAAPRSTDDYTLLPANMESHSSEQTRTQSDPKVLRMDYLQLVLSFGKAGGEISSKVSRQVIEIFKLVLKDSNNDSNKTLSAFLSDFVQTVLFPEHPPEPKAVVTFLRDLAPMLHAYMATIDVTEIFHAVHRLTLLPAYASNRPFSQVVVGEICTAGLATCELAASENHLQTLACRPALIQLIAECVFLEGADVIAEIEKRTPTYGFLAGVVLPLAIAMKTEAQINADGLRTQPRHRSVLASGWLRLLFYVIAACQKSTKVEGLQRSKSKDKNARGETAYLRSKLPVFVMALQILKIIVIRAEVDISSSIPGIWERIAAFLKAMLSDGNADFAVRQEIPSAFNSAYNSPTASPRVSAQYPSLDPSPSAWSHLSTMSAGVHFALQDYTFARPRVIDYMLWSVLEFLWAYRTPLRLQLRLLTTEKIVALDVELRKVQRAPNLSSPRRRPVSSIFSKVRNRGSGYVPSPDASPRLSPMTGPALLEPTPAFLDVRRPGYQVSPISPSDKRPYDGTGPGPQIIHLGPASPSAWQGPPSAGLPGGGGMRTVVRSVKIKSLKLAEATYRRIRGVQALMGYDPLLPLPGQGPEVEDGVVLKTWTMSQALTAINQETMDLLEEFEQAAAAEEDDDDDLDAVKITIEAAESDTASVSTLLS</sequence>
<dbReference type="OMA" id="YAMTACQ"/>
<dbReference type="GO" id="GO:0005261">
    <property type="term" value="F:monoatomic cation channel activity"/>
    <property type="evidence" value="ECO:0007669"/>
    <property type="project" value="TreeGrafter"/>
</dbReference>
<dbReference type="PANTHER" id="PTHR31781">
    <property type="entry name" value="UNC80"/>
    <property type="match status" value="1"/>
</dbReference>
<feature type="region of interest" description="Disordered" evidence="1">
    <location>
        <begin position="232"/>
        <end position="256"/>
    </location>
</feature>
<accession>A8NBU6</accession>
<dbReference type="HOGENOM" id="CLU_001075_0_0_1"/>
<dbReference type="Proteomes" id="UP000001861">
    <property type="component" value="Unassembled WGS sequence"/>
</dbReference>
<dbReference type="PANTHER" id="PTHR31781:SF1">
    <property type="entry name" value="PROTEIN UNC-80 HOMOLOG"/>
    <property type="match status" value="1"/>
</dbReference>
<dbReference type="GO" id="GO:0034703">
    <property type="term" value="C:cation channel complex"/>
    <property type="evidence" value="ECO:0007669"/>
    <property type="project" value="TreeGrafter"/>
</dbReference>
<dbReference type="InParanoid" id="A8NBU6"/>
<evidence type="ECO:0000256" key="1">
    <source>
        <dbReference type="SAM" id="MobiDB-lite"/>
    </source>
</evidence>
<dbReference type="GO" id="GO:0055080">
    <property type="term" value="P:monoatomic cation homeostasis"/>
    <property type="evidence" value="ECO:0007669"/>
    <property type="project" value="TreeGrafter"/>
</dbReference>
<dbReference type="RefSeq" id="XP_001832294.2">
    <property type="nucleotide sequence ID" value="XM_001832242.2"/>
</dbReference>
<feature type="region of interest" description="Disordered" evidence="1">
    <location>
        <begin position="1111"/>
        <end position="1166"/>
    </location>
</feature>
<evidence type="ECO:0000313" key="3">
    <source>
        <dbReference type="EMBL" id="EAU89667.2"/>
    </source>
</evidence>
<feature type="region of interest" description="Disordered" evidence="1">
    <location>
        <begin position="1065"/>
        <end position="1090"/>
    </location>
</feature>
<reference evidence="3 4" key="1">
    <citation type="journal article" date="2010" name="Proc. Natl. Acad. Sci. U.S.A.">
        <title>Insights into evolution of multicellular fungi from the assembled chromosomes of the mushroom Coprinopsis cinerea (Coprinus cinereus).</title>
        <authorList>
            <person name="Stajich J.E."/>
            <person name="Wilke S.K."/>
            <person name="Ahren D."/>
            <person name="Au C.H."/>
            <person name="Birren B.W."/>
            <person name="Borodovsky M."/>
            <person name="Burns C."/>
            <person name="Canback B."/>
            <person name="Casselton L.A."/>
            <person name="Cheng C.K."/>
            <person name="Deng J."/>
            <person name="Dietrich F.S."/>
            <person name="Fargo D.C."/>
            <person name="Farman M.L."/>
            <person name="Gathman A.C."/>
            <person name="Goldberg J."/>
            <person name="Guigo R."/>
            <person name="Hoegger P.J."/>
            <person name="Hooker J.B."/>
            <person name="Huggins A."/>
            <person name="James T.Y."/>
            <person name="Kamada T."/>
            <person name="Kilaru S."/>
            <person name="Kodira C."/>
            <person name="Kues U."/>
            <person name="Kupfer D."/>
            <person name="Kwan H.S."/>
            <person name="Lomsadze A."/>
            <person name="Li W."/>
            <person name="Lilly W.W."/>
            <person name="Ma L.J."/>
            <person name="Mackey A.J."/>
            <person name="Manning G."/>
            <person name="Martin F."/>
            <person name="Muraguchi H."/>
            <person name="Natvig D.O."/>
            <person name="Palmerini H."/>
            <person name="Ramesh M.A."/>
            <person name="Rehmeyer C.J."/>
            <person name="Roe B.A."/>
            <person name="Shenoy N."/>
            <person name="Stanke M."/>
            <person name="Ter-Hovhannisyan V."/>
            <person name="Tunlid A."/>
            <person name="Velagapudi R."/>
            <person name="Vision T.J."/>
            <person name="Zeng Q."/>
            <person name="Zolan M.E."/>
            <person name="Pukkila P.J."/>
        </authorList>
    </citation>
    <scope>NUCLEOTIDE SEQUENCE [LARGE SCALE GENOMIC DNA]</scope>
    <source>
        <strain evidence="4">Okayama-7 / 130 / ATCC MYA-4618 / FGSC 9003</strain>
    </source>
</reference>
<keyword evidence="4" id="KW-1185">Reference proteome</keyword>
<feature type="compositionally biased region" description="Basic and acidic residues" evidence="1">
    <location>
        <begin position="1"/>
        <end position="12"/>
    </location>
</feature>
<dbReference type="GeneID" id="6008778"/>
<feature type="compositionally biased region" description="Polar residues" evidence="1">
    <location>
        <begin position="232"/>
        <end position="243"/>
    </location>
</feature>
<gene>
    <name evidence="3" type="ORF">CC1G_02556</name>
</gene>
<dbReference type="OrthoDB" id="5584001at2759"/>
<dbReference type="KEGG" id="cci:CC1G_02556"/>
<feature type="compositionally biased region" description="Polar residues" evidence="1">
    <location>
        <begin position="1146"/>
        <end position="1162"/>
    </location>
</feature>
<evidence type="ECO:0000259" key="2">
    <source>
        <dbReference type="Pfam" id="PF20262"/>
    </source>
</evidence>
<dbReference type="InterPro" id="IPR046460">
    <property type="entry name" value="UNC80_C"/>
</dbReference>
<feature type="compositionally biased region" description="Pro residues" evidence="1">
    <location>
        <begin position="144"/>
        <end position="154"/>
    </location>
</feature>